<keyword evidence="4" id="KW-1185">Reference proteome</keyword>
<feature type="compositionally biased region" description="Low complexity" evidence="1">
    <location>
        <begin position="295"/>
        <end position="308"/>
    </location>
</feature>
<dbReference type="InterPro" id="IPR053137">
    <property type="entry name" value="NLR-like"/>
</dbReference>
<organism evidence="3 4">
    <name type="scientific">Arthrobotrys conoides</name>
    <dbReference type="NCBI Taxonomy" id="74498"/>
    <lineage>
        <taxon>Eukaryota</taxon>
        <taxon>Fungi</taxon>
        <taxon>Dikarya</taxon>
        <taxon>Ascomycota</taxon>
        <taxon>Pezizomycotina</taxon>
        <taxon>Orbiliomycetes</taxon>
        <taxon>Orbiliales</taxon>
        <taxon>Orbiliaceae</taxon>
        <taxon>Arthrobotrys</taxon>
    </lineage>
</organism>
<proteinExistence type="predicted"/>
<dbReference type="GO" id="GO:0009116">
    <property type="term" value="P:nucleoside metabolic process"/>
    <property type="evidence" value="ECO:0007669"/>
    <property type="project" value="InterPro"/>
</dbReference>
<name>A0AAN8NQ62_9PEZI</name>
<dbReference type="InterPro" id="IPR035994">
    <property type="entry name" value="Nucleoside_phosphorylase_sf"/>
</dbReference>
<gene>
    <name evidence="3" type="ORF">TWF506_000009</name>
</gene>
<evidence type="ECO:0000259" key="2">
    <source>
        <dbReference type="Pfam" id="PF24476"/>
    </source>
</evidence>
<dbReference type="GO" id="GO:0003824">
    <property type="term" value="F:catalytic activity"/>
    <property type="evidence" value="ECO:0007669"/>
    <property type="project" value="InterPro"/>
</dbReference>
<dbReference type="PANTHER" id="PTHR46082">
    <property type="entry name" value="ATP/GTP-BINDING PROTEIN-RELATED"/>
    <property type="match status" value="1"/>
</dbReference>
<sequence length="660" mass="73174">MKPKSVRFEHPGERVPDFCSLIRSRNLGRLSLSAFNHAFFDDGFPLPPSKKALSLRTPSISLAQVLTSPSLRNDNQCKLLLSYFLAKAVWQFYGSDWMTESWTKHTVHFMRQHLTKMQRRVQLYPKPFISADLGGSTPQPGPMPAKKQHIFPKILALGIMLLEIELGQDIENLHTEEVYDEGQLREGAEYFTAGRFLISEEWKARSKIFGPVKRVIEICITPNRSKLGTDPMEVRNKLYQVVVLPLRELFTYSWEYTPEDFQPEPIILAHMEHDTALTSYLDAAVSASSTPKPTRPSSNQSLSSSESQYPPPDSTPTDSSPVDLDRQYIHRDIPQITKQLFNLNVSVRSNYTIGWFCAISIELAAVCAMLDEVHDTPPMGPLQDIIYKFGRIGCHNVVIACLPAGSYGNISAAAVGKEMKLRFSGLRFGLMVGIGGGIPRDESGTSSASTDLHLGDVVVGIPTGDSGGVFQYDRGKTIDGGRFIHTGSLRKPPDILLSAVSNIQATPPQNLNEKLGQRVSEVQQVDCRLGYPGQKHDQLFHANYEHKEEGASCKLCDSTKLVNRRPRENHHPCVHYGVIASGGQVVRHGPTRDKIGRESRALCFEMEAAGLMDVLPCLIVRGISDYSDSHKSDLWQGYAAATAAAFTKELLLEIPALASS</sequence>
<dbReference type="AlphaFoldDB" id="A0AAN8NQ62"/>
<dbReference type="SUPFAM" id="SSF53167">
    <property type="entry name" value="Purine and uridine phosphorylases"/>
    <property type="match status" value="1"/>
</dbReference>
<accession>A0AAN8NQ62</accession>
<evidence type="ECO:0000313" key="3">
    <source>
        <dbReference type="EMBL" id="KAK6519709.1"/>
    </source>
</evidence>
<dbReference type="EMBL" id="JAVHJM010000001">
    <property type="protein sequence ID" value="KAK6519709.1"/>
    <property type="molecule type" value="Genomic_DNA"/>
</dbReference>
<evidence type="ECO:0000256" key="1">
    <source>
        <dbReference type="SAM" id="MobiDB-lite"/>
    </source>
</evidence>
<reference evidence="3 4" key="1">
    <citation type="submission" date="2019-10" db="EMBL/GenBank/DDBJ databases">
        <authorList>
            <person name="Palmer J.M."/>
        </authorList>
    </citation>
    <scope>NUCLEOTIDE SEQUENCE [LARGE SCALE GENOMIC DNA]</scope>
    <source>
        <strain evidence="3 4">TWF506</strain>
    </source>
</reference>
<dbReference type="PANTHER" id="PTHR46082:SF11">
    <property type="entry name" value="AAA+ ATPASE DOMAIN-CONTAINING PROTEIN-RELATED"/>
    <property type="match status" value="1"/>
</dbReference>
<comment type="caution">
    <text evidence="3">The sequence shown here is derived from an EMBL/GenBank/DDBJ whole genome shotgun (WGS) entry which is preliminary data.</text>
</comment>
<dbReference type="Proteomes" id="UP001307849">
    <property type="component" value="Unassembled WGS sequence"/>
</dbReference>
<dbReference type="InterPro" id="IPR056002">
    <property type="entry name" value="DUF7580"/>
</dbReference>
<dbReference type="Gene3D" id="3.40.50.1580">
    <property type="entry name" value="Nucleoside phosphorylase domain"/>
    <property type="match status" value="1"/>
</dbReference>
<feature type="region of interest" description="Disordered" evidence="1">
    <location>
        <begin position="287"/>
        <end position="323"/>
    </location>
</feature>
<evidence type="ECO:0000313" key="4">
    <source>
        <dbReference type="Proteomes" id="UP001307849"/>
    </source>
</evidence>
<dbReference type="Pfam" id="PF24476">
    <property type="entry name" value="DUF7580"/>
    <property type="match status" value="1"/>
</dbReference>
<protein>
    <recommendedName>
        <fullName evidence="2">DUF7580 domain-containing protein</fullName>
    </recommendedName>
</protein>
<feature type="domain" description="DUF7580" evidence="2">
    <location>
        <begin position="14"/>
        <end position="248"/>
    </location>
</feature>